<feature type="transmembrane region" description="Helical" evidence="1">
    <location>
        <begin position="102"/>
        <end position="121"/>
    </location>
</feature>
<protein>
    <submittedName>
        <fullName evidence="2">Uncharacterized protein</fullName>
    </submittedName>
</protein>
<keyword evidence="1" id="KW-1133">Transmembrane helix</keyword>
<organism evidence="2">
    <name type="scientific">viral metagenome</name>
    <dbReference type="NCBI Taxonomy" id="1070528"/>
    <lineage>
        <taxon>unclassified sequences</taxon>
        <taxon>metagenomes</taxon>
        <taxon>organismal metagenomes</taxon>
    </lineage>
</organism>
<proteinExistence type="predicted"/>
<reference evidence="2" key="1">
    <citation type="journal article" date="2020" name="Nature">
        <title>Giant virus diversity and host interactions through global metagenomics.</title>
        <authorList>
            <person name="Schulz F."/>
            <person name="Roux S."/>
            <person name="Paez-Espino D."/>
            <person name="Jungbluth S."/>
            <person name="Walsh D.A."/>
            <person name="Denef V.J."/>
            <person name="McMahon K.D."/>
            <person name="Konstantinidis K.T."/>
            <person name="Eloe-Fadrosh E.A."/>
            <person name="Kyrpides N.C."/>
            <person name="Woyke T."/>
        </authorList>
    </citation>
    <scope>NUCLEOTIDE SEQUENCE</scope>
    <source>
        <strain evidence="2">GVMAG-M-3300025652-16</strain>
    </source>
</reference>
<dbReference type="AlphaFoldDB" id="A0A6C0J151"/>
<sequence length="122" mass="13537">MSEFMLNDQAAIDDINPFVQHDFSLPGGVRQTGNFEDFQEVPKSGGIPPTGKSVFCTVGLCKPEKQPCRIDRNVQPRRNIDYGLGCGREREPVVVGVERKNTTTQLIVISILIALILLILVR</sequence>
<evidence type="ECO:0000313" key="2">
    <source>
        <dbReference type="EMBL" id="QHT98386.1"/>
    </source>
</evidence>
<keyword evidence="1" id="KW-0472">Membrane</keyword>
<accession>A0A6C0J151</accession>
<evidence type="ECO:0000256" key="1">
    <source>
        <dbReference type="SAM" id="Phobius"/>
    </source>
</evidence>
<dbReference type="EMBL" id="MN740292">
    <property type="protein sequence ID" value="QHT98386.1"/>
    <property type="molecule type" value="Genomic_DNA"/>
</dbReference>
<name>A0A6C0J151_9ZZZZ</name>
<keyword evidence="1" id="KW-0812">Transmembrane</keyword>